<sequence>MKRSLFIILLLIPHFLYAQTGISCGLNVSKRTFKDAKTVTGLYAGLYHDFKISPRFYIQPHLALSMGGVKMSKDNMETVIKSNYLELPVYASFRFPFNKEDNFVVNIGPYVAQGLFGKAKTYSDGWYETNSYNTFDEIPSLDYGIAGGVAYVNKGNSAYFFIDWMYGLKEFSNPEEENDFGKVLQIRVRLAISLNFDWL</sequence>
<organism evidence="2 3">
    <name type="scientific">Parabacteroides segnis</name>
    <dbReference type="NCBI Taxonomy" id="2763058"/>
    <lineage>
        <taxon>Bacteria</taxon>
        <taxon>Pseudomonadati</taxon>
        <taxon>Bacteroidota</taxon>
        <taxon>Bacteroidia</taxon>
        <taxon>Bacteroidales</taxon>
        <taxon>Tannerellaceae</taxon>
        <taxon>Parabacteroides</taxon>
    </lineage>
</organism>
<dbReference type="Pfam" id="PF13568">
    <property type="entry name" value="OMP_b-brl_2"/>
    <property type="match status" value="1"/>
</dbReference>
<gene>
    <name evidence="2" type="ORF">H8S77_12525</name>
</gene>
<dbReference type="Proteomes" id="UP000644010">
    <property type="component" value="Unassembled WGS sequence"/>
</dbReference>
<reference evidence="2 3" key="1">
    <citation type="submission" date="2020-08" db="EMBL/GenBank/DDBJ databases">
        <title>Genome public.</title>
        <authorList>
            <person name="Liu C."/>
            <person name="Sun Q."/>
        </authorList>
    </citation>
    <scope>NUCLEOTIDE SEQUENCE [LARGE SCALE GENOMIC DNA]</scope>
    <source>
        <strain evidence="2 3">BX2</strain>
    </source>
</reference>
<dbReference type="PROSITE" id="PS51257">
    <property type="entry name" value="PROKAR_LIPOPROTEIN"/>
    <property type="match status" value="1"/>
</dbReference>
<dbReference type="RefSeq" id="WP_186959659.1">
    <property type="nucleotide sequence ID" value="NZ_JACOOI010000012.1"/>
</dbReference>
<accession>A0ABR7E1T9</accession>
<evidence type="ECO:0000313" key="2">
    <source>
        <dbReference type="EMBL" id="MBC5643712.1"/>
    </source>
</evidence>
<evidence type="ECO:0000313" key="3">
    <source>
        <dbReference type="Proteomes" id="UP000644010"/>
    </source>
</evidence>
<feature type="domain" description="Outer membrane protein beta-barrel" evidence="1">
    <location>
        <begin position="18"/>
        <end position="168"/>
    </location>
</feature>
<keyword evidence="3" id="KW-1185">Reference proteome</keyword>
<dbReference type="EMBL" id="JACOOI010000012">
    <property type="protein sequence ID" value="MBC5643712.1"/>
    <property type="molecule type" value="Genomic_DNA"/>
</dbReference>
<protein>
    <submittedName>
        <fullName evidence="2">PorT family protein</fullName>
    </submittedName>
</protein>
<name>A0ABR7E1T9_9BACT</name>
<dbReference type="InterPro" id="IPR025665">
    <property type="entry name" value="Beta-barrel_OMP_2"/>
</dbReference>
<evidence type="ECO:0000259" key="1">
    <source>
        <dbReference type="Pfam" id="PF13568"/>
    </source>
</evidence>
<proteinExistence type="predicted"/>
<comment type="caution">
    <text evidence="2">The sequence shown here is derived from an EMBL/GenBank/DDBJ whole genome shotgun (WGS) entry which is preliminary data.</text>
</comment>